<feature type="region of interest" description="Disordered" evidence="1">
    <location>
        <begin position="93"/>
        <end position="131"/>
    </location>
</feature>
<dbReference type="Proteomes" id="UP000000763">
    <property type="component" value="Chromosome 1"/>
</dbReference>
<feature type="region of interest" description="Disordered" evidence="1">
    <location>
        <begin position="184"/>
        <end position="211"/>
    </location>
</feature>
<evidence type="ECO:0000256" key="1">
    <source>
        <dbReference type="SAM" id="MobiDB-lite"/>
    </source>
</evidence>
<dbReference type="EMBL" id="AP003300">
    <property type="protein sequence ID" value="BAD53037.1"/>
    <property type="molecule type" value="Genomic_DNA"/>
</dbReference>
<gene>
    <name evidence="2" type="ORF">P0700A11.6</name>
    <name evidence="3" type="ORF">P0712E02.32</name>
</gene>
<dbReference type="EMBL" id="AP003492">
    <property type="protein sequence ID" value="BAD53413.1"/>
    <property type="molecule type" value="Genomic_DNA"/>
</dbReference>
<proteinExistence type="predicted"/>
<feature type="region of interest" description="Disordered" evidence="1">
    <location>
        <begin position="19"/>
        <end position="58"/>
    </location>
</feature>
<reference evidence="4" key="2">
    <citation type="journal article" date="2005" name="Nature">
        <title>The map-based sequence of the rice genome.</title>
        <authorList>
            <consortium name="International rice genome sequencing project (IRGSP)"/>
            <person name="Matsumoto T."/>
            <person name="Wu J."/>
            <person name="Kanamori H."/>
            <person name="Katayose Y."/>
            <person name="Fujisawa M."/>
            <person name="Namiki N."/>
            <person name="Mizuno H."/>
            <person name="Yamamoto K."/>
            <person name="Antonio B.A."/>
            <person name="Baba T."/>
            <person name="Sakata K."/>
            <person name="Nagamura Y."/>
            <person name="Aoki H."/>
            <person name="Arikawa K."/>
            <person name="Arita K."/>
            <person name="Bito T."/>
            <person name="Chiden Y."/>
            <person name="Fujitsuka N."/>
            <person name="Fukunaka R."/>
            <person name="Hamada M."/>
            <person name="Harada C."/>
            <person name="Hayashi A."/>
            <person name="Hijishita S."/>
            <person name="Honda M."/>
            <person name="Hosokawa S."/>
            <person name="Ichikawa Y."/>
            <person name="Idonuma A."/>
            <person name="Iijima M."/>
            <person name="Ikeda M."/>
            <person name="Ikeno M."/>
            <person name="Ito K."/>
            <person name="Ito S."/>
            <person name="Ito T."/>
            <person name="Ito Y."/>
            <person name="Ito Y."/>
            <person name="Iwabuchi A."/>
            <person name="Kamiya K."/>
            <person name="Karasawa W."/>
            <person name="Kurita K."/>
            <person name="Katagiri S."/>
            <person name="Kikuta A."/>
            <person name="Kobayashi H."/>
            <person name="Kobayashi N."/>
            <person name="Machita K."/>
            <person name="Maehara T."/>
            <person name="Masukawa M."/>
            <person name="Mizubayashi T."/>
            <person name="Mukai Y."/>
            <person name="Nagasaki H."/>
            <person name="Nagata Y."/>
            <person name="Naito S."/>
            <person name="Nakashima M."/>
            <person name="Nakama Y."/>
            <person name="Nakamichi Y."/>
            <person name="Nakamura M."/>
            <person name="Meguro A."/>
            <person name="Negishi M."/>
            <person name="Ohta I."/>
            <person name="Ohta T."/>
            <person name="Okamoto M."/>
            <person name="Ono N."/>
            <person name="Saji S."/>
            <person name="Sakaguchi M."/>
            <person name="Sakai K."/>
            <person name="Shibata M."/>
            <person name="Shimokawa T."/>
            <person name="Song J."/>
            <person name="Takazaki Y."/>
            <person name="Terasawa K."/>
            <person name="Tsugane M."/>
            <person name="Tsuji K."/>
            <person name="Ueda S."/>
            <person name="Waki K."/>
            <person name="Yamagata H."/>
            <person name="Yamamoto M."/>
            <person name="Yamamoto S."/>
            <person name="Yamane H."/>
            <person name="Yoshiki S."/>
            <person name="Yoshihara R."/>
            <person name="Yukawa K."/>
            <person name="Zhong H."/>
            <person name="Yano M."/>
            <person name="Yuan Q."/>
            <person name="Ouyang S."/>
            <person name="Liu J."/>
            <person name="Jones K.M."/>
            <person name="Gansberger K."/>
            <person name="Moffat K."/>
            <person name="Hill J."/>
            <person name="Bera J."/>
            <person name="Fadrosh D."/>
            <person name="Jin S."/>
            <person name="Johri S."/>
            <person name="Kim M."/>
            <person name="Overton L."/>
            <person name="Reardon M."/>
            <person name="Tsitrin T."/>
            <person name="Vuong H."/>
            <person name="Weaver B."/>
            <person name="Ciecko A."/>
            <person name="Tallon L."/>
            <person name="Jackson J."/>
            <person name="Pai G."/>
            <person name="Aken S.V."/>
            <person name="Utterback T."/>
            <person name="Reidmuller S."/>
            <person name="Feldblyum T."/>
            <person name="Hsiao J."/>
            <person name="Zismann V."/>
            <person name="Iobst S."/>
            <person name="de Vazeille A.R."/>
            <person name="Buell C.R."/>
            <person name="Ying K."/>
            <person name="Li Y."/>
            <person name="Lu T."/>
            <person name="Huang Y."/>
            <person name="Zhao Q."/>
            <person name="Feng Q."/>
            <person name="Zhang L."/>
            <person name="Zhu J."/>
            <person name="Weng Q."/>
            <person name="Mu J."/>
            <person name="Lu Y."/>
            <person name="Fan D."/>
            <person name="Liu Y."/>
            <person name="Guan J."/>
            <person name="Zhang Y."/>
            <person name="Yu S."/>
            <person name="Liu X."/>
            <person name="Zhang Y."/>
            <person name="Hong G."/>
            <person name="Han B."/>
            <person name="Choisne N."/>
            <person name="Demange N."/>
            <person name="Orjeda G."/>
            <person name="Samain S."/>
            <person name="Cattolico L."/>
            <person name="Pelletier E."/>
            <person name="Couloux A."/>
            <person name="Segurens B."/>
            <person name="Wincker P."/>
            <person name="D'Hont A."/>
            <person name="Scarpelli C."/>
            <person name="Weissenbach J."/>
            <person name="Salanoubat M."/>
            <person name="Quetier F."/>
            <person name="Yu Y."/>
            <person name="Kim H.R."/>
            <person name="Rambo T."/>
            <person name="Currie J."/>
            <person name="Collura K."/>
            <person name="Luo M."/>
            <person name="Yang T."/>
            <person name="Ammiraju J.S.S."/>
            <person name="Engler F."/>
            <person name="Soderlund C."/>
            <person name="Wing R.A."/>
            <person name="Palmer L.E."/>
            <person name="de la Bastide M."/>
            <person name="Spiegel L."/>
            <person name="Nascimento L."/>
            <person name="Zutavern T."/>
            <person name="O'Shaughnessy A."/>
            <person name="Dike S."/>
            <person name="Dedhia N."/>
            <person name="Preston R."/>
            <person name="Balija V."/>
            <person name="McCombie W.R."/>
            <person name="Chow T."/>
            <person name="Chen H."/>
            <person name="Chung M."/>
            <person name="Chen C."/>
            <person name="Shaw J."/>
            <person name="Wu H."/>
            <person name="Hsiao K."/>
            <person name="Chao Y."/>
            <person name="Chu M."/>
            <person name="Cheng C."/>
            <person name="Hour A."/>
            <person name="Lee P."/>
            <person name="Lin S."/>
            <person name="Lin Y."/>
            <person name="Liou J."/>
            <person name="Liu S."/>
            <person name="Hsing Y."/>
            <person name="Raghuvanshi S."/>
            <person name="Mohanty A."/>
            <person name="Bharti A.K."/>
            <person name="Gaur A."/>
            <person name="Gupta V."/>
            <person name="Kumar D."/>
            <person name="Ravi V."/>
            <person name="Vij S."/>
            <person name="Kapur A."/>
            <person name="Khurana P."/>
            <person name="Khurana P."/>
            <person name="Khurana J.P."/>
            <person name="Tyagi A.K."/>
            <person name="Gaikwad K."/>
            <person name="Singh A."/>
            <person name="Dalal V."/>
            <person name="Srivastava S."/>
            <person name="Dixit A."/>
            <person name="Pal A.K."/>
            <person name="Ghazi I.A."/>
            <person name="Yadav M."/>
            <person name="Pandit A."/>
            <person name="Bhargava A."/>
            <person name="Sureshbabu K."/>
            <person name="Batra K."/>
            <person name="Sharma T.R."/>
            <person name="Mohapatra T."/>
            <person name="Singh N.K."/>
            <person name="Messing J."/>
            <person name="Nelson A.B."/>
            <person name="Fuks G."/>
            <person name="Kavchok S."/>
            <person name="Keizer G."/>
            <person name="Linton E."/>
            <person name="Llaca V."/>
            <person name="Song R."/>
            <person name="Tanyolac B."/>
            <person name="Young S."/>
            <person name="Ho-Il K."/>
            <person name="Hahn J.H."/>
            <person name="Sangsakoo G."/>
            <person name="Vanavichit A."/>
            <person name="de Mattos Luiz.A.T."/>
            <person name="Zimmer P.D."/>
            <person name="Malone G."/>
            <person name="Dellagostin O."/>
            <person name="de Oliveira A.C."/>
            <person name="Bevan M."/>
            <person name="Bancroft I."/>
            <person name="Minx P."/>
            <person name="Cordum H."/>
            <person name="Wilson R."/>
            <person name="Cheng Z."/>
            <person name="Jin W."/>
            <person name="Jiang J."/>
            <person name="Leong S.A."/>
            <person name="Iwama H."/>
            <person name="Gojobori T."/>
            <person name="Itoh T."/>
            <person name="Niimura Y."/>
            <person name="Fujii Y."/>
            <person name="Habara T."/>
            <person name="Sakai H."/>
            <person name="Sato Y."/>
            <person name="Wilson G."/>
            <person name="Kumar K."/>
            <person name="McCouch S."/>
            <person name="Juretic N."/>
            <person name="Hoen D."/>
            <person name="Wright S."/>
            <person name="Bruskiewich R."/>
            <person name="Bureau T."/>
            <person name="Miyao A."/>
            <person name="Hirochika H."/>
            <person name="Nishikawa T."/>
            <person name="Kadowaki K."/>
            <person name="Sugiura M."/>
            <person name="Burr B."/>
            <person name="Sasaki T."/>
        </authorList>
    </citation>
    <scope>NUCLEOTIDE SEQUENCE [LARGE SCALE GENOMIC DNA]</scope>
    <source>
        <strain evidence="4">cv. Nipponbare</strain>
    </source>
</reference>
<protein>
    <submittedName>
        <fullName evidence="3">Uncharacterized protein</fullName>
    </submittedName>
</protein>
<reference evidence="4" key="3">
    <citation type="journal article" date="2008" name="Nucleic Acids Res.">
        <title>The rice annotation project database (RAP-DB): 2008 update.</title>
        <authorList>
            <consortium name="The rice annotation project (RAP)"/>
        </authorList>
    </citation>
    <scope>GENOME REANNOTATION</scope>
    <source>
        <strain evidence="4">cv. Nipponbare</strain>
    </source>
</reference>
<evidence type="ECO:0000313" key="2">
    <source>
        <dbReference type="EMBL" id="BAD53037.1"/>
    </source>
</evidence>
<evidence type="ECO:0000313" key="4">
    <source>
        <dbReference type="Proteomes" id="UP000000763"/>
    </source>
</evidence>
<feature type="compositionally biased region" description="Pro residues" evidence="1">
    <location>
        <begin position="109"/>
        <end position="121"/>
    </location>
</feature>
<dbReference type="AlphaFoldDB" id="Q5ZAI3"/>
<feature type="compositionally biased region" description="Acidic residues" evidence="1">
    <location>
        <begin position="192"/>
        <end position="211"/>
    </location>
</feature>
<organism evidence="3">
    <name type="scientific">Oryza sativa subsp. japonica</name>
    <name type="common">Rice</name>
    <dbReference type="NCBI Taxonomy" id="39947"/>
    <lineage>
        <taxon>Eukaryota</taxon>
        <taxon>Viridiplantae</taxon>
        <taxon>Streptophyta</taxon>
        <taxon>Embryophyta</taxon>
        <taxon>Tracheophyta</taxon>
        <taxon>Spermatophyta</taxon>
        <taxon>Magnoliopsida</taxon>
        <taxon>Liliopsida</taxon>
        <taxon>Poales</taxon>
        <taxon>Poaceae</taxon>
        <taxon>BOP clade</taxon>
        <taxon>Oryzoideae</taxon>
        <taxon>Oryzeae</taxon>
        <taxon>Oryzinae</taxon>
        <taxon>Oryza</taxon>
        <taxon>Oryza sativa</taxon>
    </lineage>
</organism>
<accession>Q5ZAI3</accession>
<sequence length="211" mass="23122">MRAARASNFAARRVAARRPRGLLRMPDRLGAPSPVRRPPPTAAAPISTTTKPGRRPPHEITARRRALPSKPPPNVILLLPGVNRANSCRTVGLKIDGGIPSHNSNHSPPSRPFSPSPPPRVAPRLAPTRRQPIPTAVKSILRRQAPPPLRYSVLLRREVFPAAIRRFNRSRAAAILNPSAAGPIWGTAGDLGQEEDPYDYYYEDPDNLENP</sequence>
<dbReference type="Proteomes" id="UP000817658">
    <property type="component" value="Chromosome 1"/>
</dbReference>
<name>Q5ZAI3_ORYSJ</name>
<evidence type="ECO:0000313" key="3">
    <source>
        <dbReference type="EMBL" id="BAD53413.1"/>
    </source>
</evidence>
<reference evidence="3" key="1">
    <citation type="journal article" date="2002" name="Nature">
        <title>The genome sequence and structure of rice chromosome 1.</title>
        <authorList>
            <person name="Sasaki T."/>
            <person name="Matsumoto T."/>
            <person name="Yamamoto K."/>
            <person name="Sakata K."/>
            <person name="Baba T."/>
            <person name="Katayose Y."/>
            <person name="Wu J."/>
            <person name="Niimura Y."/>
            <person name="Cheng Z."/>
            <person name="Nagamura Y."/>
            <person name="Antonio B.A."/>
            <person name="Kanamori H."/>
            <person name="Hosokawa S."/>
            <person name="Masukawa M."/>
            <person name="Arikawa K."/>
            <person name="Chiden Y."/>
            <person name="Hayashi M."/>
            <person name="Okamoto M."/>
            <person name="Ando T."/>
            <person name="Aoki H."/>
            <person name="Arita K."/>
            <person name="Hamada M."/>
            <person name="Harada C."/>
            <person name="Hijishita S."/>
            <person name="Honda M."/>
            <person name="Ichikawa Y."/>
            <person name="Idonuma A."/>
            <person name="Iijima M."/>
            <person name="Ikeda M."/>
            <person name="Ikeno M."/>
            <person name="Itoh S."/>
            <person name="Itoh T."/>
            <person name="Itoh Y."/>
            <person name="Itoh Y."/>
            <person name="Iwabuchi A."/>
            <person name="Kamiya K."/>
            <person name="Karasawa W."/>
            <person name="Katagiri S."/>
            <person name="Kikuta A."/>
            <person name="Kobayashi N."/>
            <person name="Kono I."/>
            <person name="Machita K."/>
            <person name="Maehara T."/>
            <person name="Mizuno H."/>
            <person name="Mizubayashi T."/>
            <person name="Mukai Y."/>
            <person name="Nagasaki H."/>
            <person name="Nakashima M."/>
            <person name="Nakama Y."/>
            <person name="Nakamichi Y."/>
            <person name="Nakamura M."/>
            <person name="Namiki N."/>
            <person name="Negishi M."/>
            <person name="Ohta I."/>
            <person name="Ono N."/>
            <person name="Saji S."/>
            <person name="Sakai K."/>
            <person name="Shibata M."/>
            <person name="Shimokawa T."/>
            <person name="Shomura A."/>
            <person name="Song J."/>
            <person name="Takazaki Y."/>
            <person name="Terasawa K."/>
            <person name="Tsuji K."/>
            <person name="Waki K."/>
            <person name="Yamagata H."/>
            <person name="Yamane H."/>
            <person name="Yoshiki S."/>
            <person name="Yoshihara R."/>
            <person name="Yukawa K."/>
            <person name="Zhong H."/>
            <person name="Iwama H."/>
            <person name="Endo T."/>
            <person name="Ito H."/>
            <person name="Hahn J.H."/>
            <person name="Kim H.I."/>
            <person name="Eun M.Y."/>
            <person name="Yano M."/>
            <person name="Jiang J."/>
            <person name="Gojobori T."/>
        </authorList>
    </citation>
    <scope>NUCLEOTIDE SEQUENCE</scope>
</reference>